<name>A0A232EJ39_9HYME</name>
<organism evidence="1 2">
    <name type="scientific">Trichomalopsis sarcophagae</name>
    <dbReference type="NCBI Taxonomy" id="543379"/>
    <lineage>
        <taxon>Eukaryota</taxon>
        <taxon>Metazoa</taxon>
        <taxon>Ecdysozoa</taxon>
        <taxon>Arthropoda</taxon>
        <taxon>Hexapoda</taxon>
        <taxon>Insecta</taxon>
        <taxon>Pterygota</taxon>
        <taxon>Neoptera</taxon>
        <taxon>Endopterygota</taxon>
        <taxon>Hymenoptera</taxon>
        <taxon>Apocrita</taxon>
        <taxon>Proctotrupomorpha</taxon>
        <taxon>Chalcidoidea</taxon>
        <taxon>Pteromalidae</taxon>
        <taxon>Pteromalinae</taxon>
        <taxon>Trichomalopsis</taxon>
    </lineage>
</organism>
<evidence type="ECO:0000313" key="1">
    <source>
        <dbReference type="EMBL" id="OXU18365.1"/>
    </source>
</evidence>
<accession>A0A232EJ39</accession>
<gene>
    <name evidence="1" type="ORF">TSAR_009881</name>
</gene>
<comment type="caution">
    <text evidence="1">The sequence shown here is derived from an EMBL/GenBank/DDBJ whole genome shotgun (WGS) entry which is preliminary data.</text>
</comment>
<proteinExistence type="predicted"/>
<reference evidence="1 2" key="1">
    <citation type="journal article" date="2017" name="Curr. Biol.">
        <title>The Evolution of Venom by Co-option of Single-Copy Genes.</title>
        <authorList>
            <person name="Martinson E.O."/>
            <person name="Mrinalini"/>
            <person name="Kelkar Y.D."/>
            <person name="Chang C.H."/>
            <person name="Werren J.H."/>
        </authorList>
    </citation>
    <scope>NUCLEOTIDE SEQUENCE [LARGE SCALE GENOMIC DNA]</scope>
    <source>
        <strain evidence="1 2">Alberta</strain>
        <tissue evidence="1">Whole body</tissue>
    </source>
</reference>
<evidence type="ECO:0000313" key="2">
    <source>
        <dbReference type="Proteomes" id="UP000215335"/>
    </source>
</evidence>
<dbReference type="EMBL" id="NNAY01004099">
    <property type="protein sequence ID" value="OXU18365.1"/>
    <property type="molecule type" value="Genomic_DNA"/>
</dbReference>
<dbReference type="AlphaFoldDB" id="A0A232EJ39"/>
<keyword evidence="2" id="KW-1185">Reference proteome</keyword>
<dbReference type="Proteomes" id="UP000215335">
    <property type="component" value="Unassembled WGS sequence"/>
</dbReference>
<sequence length="105" mass="11664">MWKLINHNIGARGVFVSDGGPVRHQSFLSVFWPADHEFRGLIINIYPPEKCPPRGVDAAAQETARRDTKLTMSDSWKSTNTVLCIELCPEIVASLWSKLSNAAVV</sequence>
<protein>
    <submittedName>
        <fullName evidence="1">Uncharacterized protein</fullName>
    </submittedName>
</protein>